<keyword evidence="2 3" id="KW-0067">ATP-binding</keyword>
<keyword evidence="1 3" id="KW-0547">Nucleotide-binding</keyword>
<dbReference type="GO" id="GO:0003677">
    <property type="term" value="F:DNA binding"/>
    <property type="evidence" value="ECO:0007669"/>
    <property type="project" value="InterPro"/>
</dbReference>
<dbReference type="Proteomes" id="UP000659904">
    <property type="component" value="Unassembled WGS sequence"/>
</dbReference>
<dbReference type="InterPro" id="IPR002543">
    <property type="entry name" value="FtsK_dom"/>
</dbReference>
<evidence type="ECO:0000256" key="3">
    <source>
        <dbReference type="PROSITE-ProRule" id="PRU00289"/>
    </source>
</evidence>
<evidence type="ECO:0000256" key="2">
    <source>
        <dbReference type="ARBA" id="ARBA00022840"/>
    </source>
</evidence>
<evidence type="ECO:0000313" key="6">
    <source>
        <dbReference type="Proteomes" id="UP000659904"/>
    </source>
</evidence>
<dbReference type="AlphaFoldDB" id="A0A8J3KTP7"/>
<accession>A0A8J3KTP7</accession>
<keyword evidence="6" id="KW-1185">Reference proteome</keyword>
<evidence type="ECO:0000256" key="1">
    <source>
        <dbReference type="ARBA" id="ARBA00022741"/>
    </source>
</evidence>
<evidence type="ECO:0000259" key="4">
    <source>
        <dbReference type="PROSITE" id="PS50901"/>
    </source>
</evidence>
<dbReference type="PANTHER" id="PTHR22683:SF41">
    <property type="entry name" value="DNA TRANSLOCASE FTSK"/>
    <property type="match status" value="1"/>
</dbReference>
<dbReference type="EMBL" id="BONH01000082">
    <property type="protein sequence ID" value="GIG03249.1"/>
    <property type="molecule type" value="Genomic_DNA"/>
</dbReference>
<evidence type="ECO:0000313" key="5">
    <source>
        <dbReference type="EMBL" id="GIG03249.1"/>
    </source>
</evidence>
<comment type="caution">
    <text evidence="5">The sequence shown here is derived from an EMBL/GenBank/DDBJ whole genome shotgun (WGS) entry which is preliminary data.</text>
</comment>
<sequence>MTALLADKEAPAVPVGSTLSIYDPIFLGIDEFGAHVNLELMGRNILVGGEPGGGKSGFLNAITAHAALSTDCRLVLFDGKLVELGQWEDCADEFVGFDPERAIRVMARLSALMNNRYTWMHAKGIRKLDWTHGLDPVLTVIDEFALYTATYGDKKTQEQFTALFRDLVARGRACGMPVVAATQRPSSDIVPTSLRDLFAYRCAFRCTTVGSSDVVLGHGWVSRGYSAADILPTNQGEALLLSEGGTPRSIKGSFLTDAQIKSIADYAAWIRRPNRLENQR</sequence>
<dbReference type="GO" id="GO:0005524">
    <property type="term" value="F:ATP binding"/>
    <property type="evidence" value="ECO:0007669"/>
    <property type="project" value="UniProtKB-UniRule"/>
</dbReference>
<gene>
    <name evidence="5" type="ORF">Cci01nite_83420</name>
</gene>
<dbReference type="Pfam" id="PF01580">
    <property type="entry name" value="FtsK_SpoIIIE"/>
    <property type="match status" value="1"/>
</dbReference>
<dbReference type="InterPro" id="IPR027417">
    <property type="entry name" value="P-loop_NTPase"/>
</dbReference>
<dbReference type="InterPro" id="IPR050206">
    <property type="entry name" value="FtsK/SpoIIIE/SftA"/>
</dbReference>
<feature type="binding site" evidence="3">
    <location>
        <begin position="49"/>
        <end position="56"/>
    </location>
    <ligand>
        <name>ATP</name>
        <dbReference type="ChEBI" id="CHEBI:30616"/>
    </ligand>
</feature>
<proteinExistence type="predicted"/>
<dbReference type="SUPFAM" id="SSF52540">
    <property type="entry name" value="P-loop containing nucleoside triphosphate hydrolases"/>
    <property type="match status" value="1"/>
</dbReference>
<organism evidence="5 6">
    <name type="scientific">Catellatospora citrea</name>
    <dbReference type="NCBI Taxonomy" id="53366"/>
    <lineage>
        <taxon>Bacteria</taxon>
        <taxon>Bacillati</taxon>
        <taxon>Actinomycetota</taxon>
        <taxon>Actinomycetes</taxon>
        <taxon>Micromonosporales</taxon>
        <taxon>Micromonosporaceae</taxon>
        <taxon>Catellatospora</taxon>
    </lineage>
</organism>
<feature type="domain" description="FtsK" evidence="4">
    <location>
        <begin position="22"/>
        <end position="213"/>
    </location>
</feature>
<dbReference type="PANTHER" id="PTHR22683">
    <property type="entry name" value="SPORULATION PROTEIN RELATED"/>
    <property type="match status" value="1"/>
</dbReference>
<name>A0A8J3KTP7_9ACTN</name>
<dbReference type="PROSITE" id="PS50901">
    <property type="entry name" value="FTSK"/>
    <property type="match status" value="1"/>
</dbReference>
<dbReference type="Gene3D" id="3.40.50.300">
    <property type="entry name" value="P-loop containing nucleotide triphosphate hydrolases"/>
    <property type="match status" value="1"/>
</dbReference>
<protein>
    <recommendedName>
        <fullName evidence="4">FtsK domain-containing protein</fullName>
    </recommendedName>
</protein>
<reference evidence="5 6" key="1">
    <citation type="submission" date="2021-01" db="EMBL/GenBank/DDBJ databases">
        <title>Whole genome shotgun sequence of Catellatospora citrea NBRC 14495.</title>
        <authorList>
            <person name="Komaki H."/>
            <person name="Tamura T."/>
        </authorList>
    </citation>
    <scope>NUCLEOTIDE SEQUENCE [LARGE SCALE GENOMIC DNA]</scope>
    <source>
        <strain evidence="5 6">NBRC 14495</strain>
    </source>
</reference>